<name>A0A9W9WCG5_9EURO</name>
<dbReference type="EMBL" id="JAPZBU010000003">
    <property type="protein sequence ID" value="KAJ5414614.1"/>
    <property type="molecule type" value="Genomic_DNA"/>
</dbReference>
<dbReference type="OrthoDB" id="5863171at2759"/>
<dbReference type="GeneID" id="81364858"/>
<dbReference type="AlphaFoldDB" id="A0A9W9WCG5"/>
<evidence type="ECO:0000256" key="1">
    <source>
        <dbReference type="SAM" id="MobiDB-lite"/>
    </source>
</evidence>
<dbReference type="InterPro" id="IPR025496">
    <property type="entry name" value="DUF4387"/>
</dbReference>
<keyword evidence="4" id="KW-1185">Reference proteome</keyword>
<dbReference type="RefSeq" id="XP_056494460.1">
    <property type="nucleotide sequence ID" value="XM_056625878.1"/>
</dbReference>
<feature type="domain" description="DUF4387" evidence="2">
    <location>
        <begin position="304"/>
        <end position="405"/>
    </location>
</feature>
<dbReference type="Pfam" id="PF14330">
    <property type="entry name" value="DUF4387"/>
    <property type="match status" value="1"/>
</dbReference>
<proteinExistence type="predicted"/>
<feature type="region of interest" description="Disordered" evidence="1">
    <location>
        <begin position="268"/>
        <end position="294"/>
    </location>
</feature>
<comment type="caution">
    <text evidence="3">The sequence shown here is derived from an EMBL/GenBank/DDBJ whole genome shotgun (WGS) entry which is preliminary data.</text>
</comment>
<accession>A0A9W9WCG5</accession>
<reference evidence="3" key="2">
    <citation type="journal article" date="2023" name="IMA Fungus">
        <title>Comparative genomic study of the Penicillium genus elucidates a diverse pangenome and 15 lateral gene transfer events.</title>
        <authorList>
            <person name="Petersen C."/>
            <person name="Sorensen T."/>
            <person name="Nielsen M.R."/>
            <person name="Sondergaard T.E."/>
            <person name="Sorensen J.L."/>
            <person name="Fitzpatrick D.A."/>
            <person name="Frisvad J.C."/>
            <person name="Nielsen K.L."/>
        </authorList>
    </citation>
    <scope>NUCLEOTIDE SEQUENCE</scope>
    <source>
        <strain evidence="3">IBT 29677</strain>
    </source>
</reference>
<evidence type="ECO:0000313" key="3">
    <source>
        <dbReference type="EMBL" id="KAJ5414614.1"/>
    </source>
</evidence>
<dbReference type="Proteomes" id="UP001147747">
    <property type="component" value="Unassembled WGS sequence"/>
</dbReference>
<reference evidence="3" key="1">
    <citation type="submission" date="2022-12" db="EMBL/GenBank/DDBJ databases">
        <authorList>
            <person name="Petersen C."/>
        </authorList>
    </citation>
    <scope>NUCLEOTIDE SEQUENCE</scope>
    <source>
        <strain evidence="3">IBT 29677</strain>
    </source>
</reference>
<organism evidence="3 4">
    <name type="scientific">Penicillium cosmopolitanum</name>
    <dbReference type="NCBI Taxonomy" id="1131564"/>
    <lineage>
        <taxon>Eukaryota</taxon>
        <taxon>Fungi</taxon>
        <taxon>Dikarya</taxon>
        <taxon>Ascomycota</taxon>
        <taxon>Pezizomycotina</taxon>
        <taxon>Eurotiomycetes</taxon>
        <taxon>Eurotiomycetidae</taxon>
        <taxon>Eurotiales</taxon>
        <taxon>Aspergillaceae</taxon>
        <taxon>Penicillium</taxon>
    </lineage>
</organism>
<feature type="compositionally biased region" description="Polar residues" evidence="1">
    <location>
        <begin position="283"/>
        <end position="292"/>
    </location>
</feature>
<protein>
    <recommendedName>
        <fullName evidence="2">DUF4387 domain-containing protein</fullName>
    </recommendedName>
</protein>
<evidence type="ECO:0000313" key="4">
    <source>
        <dbReference type="Proteomes" id="UP001147747"/>
    </source>
</evidence>
<sequence>MVTVYADGSFDIRPLAAESRCTPTSVAAHALYEKSRPDILHGPGGYLDLNTATYTSLSDGISVRTFGSEFVWSKSQGLPYTIKFEAARVVGYRGIFMGSFCDPILIRQLPSLLDRAKAYVKQKHAHTREKWEVDFHVYGFDLDGNERTSTGDVFIVGEALAETQALANSVTSSARVACVHAPYEGQKANSGNFGMGIGGKLEVEMGACAEFSIYHLVEMEEGEEGEEEATTVGQDAAGQRGQSNALKRLTRWEMLLLGTGPRIDRQKSLHPASDDACGANHIHPTTTDSSNPKPLVPMAGTFSLGEIAKVVRSKNAGPFEITLDVMFDNAAVYEQIKETGVLTPAKIAELYDISVDSIVWCGFFDQALAFKATIPRSRNGKPNASGGFMENDVHGSQNHLPLFNLAINLRRQA</sequence>
<evidence type="ECO:0000259" key="2">
    <source>
        <dbReference type="Pfam" id="PF14330"/>
    </source>
</evidence>
<gene>
    <name evidence="3" type="ORF">N7509_001241</name>
</gene>
<feature type="region of interest" description="Disordered" evidence="1">
    <location>
        <begin position="222"/>
        <end position="241"/>
    </location>
</feature>